<dbReference type="RefSeq" id="WP_183401217.1">
    <property type="nucleotide sequence ID" value="NZ_JACIDS010000006.1"/>
</dbReference>
<gene>
    <name evidence="1" type="ORF">GGR25_004652</name>
</gene>
<name>A0A840ATJ3_9HYPH</name>
<reference evidence="1 2" key="1">
    <citation type="submission" date="2020-08" db="EMBL/GenBank/DDBJ databases">
        <title>Genomic Encyclopedia of Type Strains, Phase IV (KMG-IV): sequencing the most valuable type-strain genomes for metagenomic binning, comparative biology and taxonomic classification.</title>
        <authorList>
            <person name="Goeker M."/>
        </authorList>
    </citation>
    <scope>NUCLEOTIDE SEQUENCE [LARGE SCALE GENOMIC DNA]</scope>
    <source>
        <strain evidence="1 2">DSM 25966</strain>
    </source>
</reference>
<evidence type="ECO:0000313" key="1">
    <source>
        <dbReference type="EMBL" id="MBB3933579.1"/>
    </source>
</evidence>
<protein>
    <submittedName>
        <fullName evidence="1">Antitoxin HicB</fullName>
    </submittedName>
</protein>
<proteinExistence type="predicted"/>
<dbReference type="AlphaFoldDB" id="A0A840ATJ3"/>
<evidence type="ECO:0000313" key="2">
    <source>
        <dbReference type="Proteomes" id="UP000553963"/>
    </source>
</evidence>
<dbReference type="InterPro" id="IPR035069">
    <property type="entry name" value="TTHA1013/TTHA0281-like"/>
</dbReference>
<keyword evidence="2" id="KW-1185">Reference proteome</keyword>
<comment type="caution">
    <text evidence="1">The sequence shown here is derived from an EMBL/GenBank/DDBJ whole genome shotgun (WGS) entry which is preliminary data.</text>
</comment>
<organism evidence="1 2">
    <name type="scientific">Kaistia hirudinis</name>
    <dbReference type="NCBI Taxonomy" id="1293440"/>
    <lineage>
        <taxon>Bacteria</taxon>
        <taxon>Pseudomonadati</taxon>
        <taxon>Pseudomonadota</taxon>
        <taxon>Alphaproteobacteria</taxon>
        <taxon>Hyphomicrobiales</taxon>
        <taxon>Kaistiaceae</taxon>
        <taxon>Kaistia</taxon>
    </lineage>
</organism>
<sequence length="143" mass="15043">MQGVLAYRVLIRPRETDGLFVATFPDIPDLLCEGDDPDRVRMDASSKLGAALRAFLSSGKQLPPASAGDGDMISVPHDVLAKLAVVAAFAASDLPTSDLARRMGLPEGEVRKILDPKQETDIGMLAAALGAIGEQLSEQADDA</sequence>
<dbReference type="Gene3D" id="3.30.160.250">
    <property type="match status" value="1"/>
</dbReference>
<dbReference type="SUPFAM" id="SSF143100">
    <property type="entry name" value="TTHA1013/TTHA0281-like"/>
    <property type="match status" value="1"/>
</dbReference>
<dbReference type="Proteomes" id="UP000553963">
    <property type="component" value="Unassembled WGS sequence"/>
</dbReference>
<dbReference type="EMBL" id="JACIDS010000006">
    <property type="protein sequence ID" value="MBB3933579.1"/>
    <property type="molecule type" value="Genomic_DNA"/>
</dbReference>
<accession>A0A840ATJ3</accession>